<protein>
    <submittedName>
        <fullName evidence="4">Uncharacterized protein LOC108042956</fullName>
    </submittedName>
</protein>
<evidence type="ECO:0000313" key="4">
    <source>
        <dbReference type="RefSeq" id="XP_016976957.1"/>
    </source>
</evidence>
<organism evidence="4">
    <name type="scientific">Drosophila rhopaloa</name>
    <name type="common">Fruit fly</name>
    <dbReference type="NCBI Taxonomy" id="1041015"/>
    <lineage>
        <taxon>Eukaryota</taxon>
        <taxon>Metazoa</taxon>
        <taxon>Ecdysozoa</taxon>
        <taxon>Arthropoda</taxon>
        <taxon>Hexapoda</taxon>
        <taxon>Insecta</taxon>
        <taxon>Pterygota</taxon>
        <taxon>Neoptera</taxon>
        <taxon>Endopterygota</taxon>
        <taxon>Diptera</taxon>
        <taxon>Brachycera</taxon>
        <taxon>Muscomorpha</taxon>
        <taxon>Ephydroidea</taxon>
        <taxon>Drosophilidae</taxon>
        <taxon>Drosophila</taxon>
        <taxon>Sophophora</taxon>
    </lineage>
</organism>
<dbReference type="OrthoDB" id="7872828at2759"/>
<dbReference type="Proteomes" id="UP001652680">
    <property type="component" value="Unassembled WGS sequence"/>
</dbReference>
<evidence type="ECO:0000256" key="1">
    <source>
        <dbReference type="SAM" id="MobiDB-lite"/>
    </source>
</evidence>
<name>A0A6P4EFJ1_DRORH</name>
<gene>
    <name evidence="4" type="primary">LOC108042956</name>
    <name evidence="2" type="synonym">108042956</name>
</gene>
<dbReference type="AlphaFoldDB" id="A0A6P4EFJ1"/>
<sequence length="200" mass="22888">MSSKKTTNSTDPMQCAMMKDSKPAEKSEEKSAKKPERKIMSIISKIWKIFERSPKQPAEPTAEVPKEDEVRKDPPEREMPPFEVDKMSNKEVMDFINTNSDLIPPEKRLFVAPFILAEINKQINSLSLKVMKYAELEKRATMPPMSVMPPHLKCRPPSVVSTLIASRQTPNLSLKDVRKVTKGRVSHRKYLDYVAVVFED</sequence>
<proteinExistence type="predicted"/>
<evidence type="ECO:0000313" key="3">
    <source>
        <dbReference type="Proteomes" id="UP001652680"/>
    </source>
</evidence>
<keyword evidence="3" id="KW-1185">Reference proteome</keyword>
<dbReference type="RefSeq" id="XP_016976957.1">
    <property type="nucleotide sequence ID" value="XM_017121468.1"/>
</dbReference>
<reference evidence="3" key="1">
    <citation type="journal article" date="2021" name="Elife">
        <title>Highly contiguous assemblies of 101 drosophilid genomes.</title>
        <authorList>
            <person name="Kim B.Y."/>
            <person name="Wang J.R."/>
            <person name="Miller D.E."/>
            <person name="Barmina O."/>
            <person name="Delaney E."/>
            <person name="Thompson A."/>
            <person name="Comeault A.A."/>
            <person name="Peede D."/>
            <person name="D'Agostino E.R."/>
            <person name="Pelaez J."/>
            <person name="Aguilar J.M."/>
            <person name="Haji D."/>
            <person name="Matsunaga T."/>
            <person name="Armstrong E.E."/>
            <person name="Zych M."/>
            <person name="Ogawa Y."/>
            <person name="Stamenkovic-Radak M."/>
            <person name="Jelic M."/>
            <person name="Veselinovic M.S."/>
            <person name="Tanaskovic M."/>
            <person name="Eric P."/>
            <person name="Gao J.J."/>
            <person name="Katoh T.K."/>
            <person name="Toda M.J."/>
            <person name="Watabe H."/>
            <person name="Watada M."/>
            <person name="Davis J.S."/>
            <person name="Moyle L.C."/>
            <person name="Manoli G."/>
            <person name="Bertolini E."/>
            <person name="Kostal V."/>
            <person name="Hawley R.S."/>
            <person name="Takahashi A."/>
            <person name="Jones C.D."/>
            <person name="Price D.K."/>
            <person name="Whiteman N."/>
            <person name="Kopp A."/>
            <person name="Matute D.R."/>
            <person name="Petrov D.A."/>
        </authorList>
    </citation>
    <scope>NUCLEOTIDE SEQUENCE [LARGE SCALE GENOMIC DNA]</scope>
</reference>
<evidence type="ECO:0000313" key="2">
    <source>
        <dbReference type="EnsemblMetazoa" id="XP_016976957.1"/>
    </source>
</evidence>
<feature type="region of interest" description="Disordered" evidence="1">
    <location>
        <begin position="1"/>
        <end position="37"/>
    </location>
</feature>
<accession>A0A6P4EFJ1</accession>
<dbReference type="EnsemblMetazoa" id="XM_017121468.1">
    <property type="protein sequence ID" value="XP_016976957.1"/>
    <property type="gene ID" value="LOC108042956"/>
</dbReference>
<feature type="compositionally biased region" description="Basic and acidic residues" evidence="1">
    <location>
        <begin position="64"/>
        <end position="82"/>
    </location>
</feature>
<reference evidence="4" key="2">
    <citation type="submission" date="2025-04" db="UniProtKB">
        <authorList>
            <consortium name="RefSeq"/>
        </authorList>
    </citation>
    <scope>IDENTIFICATION</scope>
</reference>
<dbReference type="GeneID" id="108042956"/>
<feature type="region of interest" description="Disordered" evidence="1">
    <location>
        <begin position="51"/>
        <end position="82"/>
    </location>
</feature>
<reference evidence="2" key="3">
    <citation type="submission" date="2025-05" db="UniProtKB">
        <authorList>
            <consortium name="EnsemblMetazoa"/>
        </authorList>
    </citation>
    <scope>IDENTIFICATION</scope>
</reference>
<feature type="compositionally biased region" description="Polar residues" evidence="1">
    <location>
        <begin position="1"/>
        <end position="12"/>
    </location>
</feature>
<feature type="compositionally biased region" description="Basic and acidic residues" evidence="1">
    <location>
        <begin position="19"/>
        <end position="37"/>
    </location>
</feature>